<evidence type="ECO:0000256" key="11">
    <source>
        <dbReference type="SAM" id="MobiDB-lite"/>
    </source>
</evidence>
<dbReference type="SUPFAM" id="SSF56808">
    <property type="entry name" value="Ribosomal protein L1"/>
    <property type="match status" value="1"/>
</dbReference>
<keyword evidence="13" id="KW-1185">Reference proteome</keyword>
<evidence type="ECO:0000313" key="12">
    <source>
        <dbReference type="EMBL" id="KDN41248.1"/>
    </source>
</evidence>
<feature type="region of interest" description="Disordered" evidence="11">
    <location>
        <begin position="1"/>
        <end position="31"/>
    </location>
</feature>
<evidence type="ECO:0000256" key="8">
    <source>
        <dbReference type="ARBA" id="ARBA00054167"/>
    </source>
</evidence>
<dbReference type="InterPro" id="IPR016095">
    <property type="entry name" value="Ribosomal_uL1_3-a/b-sand"/>
</dbReference>
<dbReference type="InterPro" id="IPR028364">
    <property type="entry name" value="Ribosomal_uL1/biogenesis"/>
</dbReference>
<dbReference type="GeneID" id="25264952"/>
<dbReference type="GO" id="GO:0005730">
    <property type="term" value="C:nucleolus"/>
    <property type="evidence" value="ECO:0007669"/>
    <property type="project" value="UniProtKB-SubCell"/>
</dbReference>
<keyword evidence="3" id="KW-0597">Phosphoprotein</keyword>
<dbReference type="GO" id="GO:0005840">
    <property type="term" value="C:ribosome"/>
    <property type="evidence" value="ECO:0007669"/>
    <property type="project" value="UniProtKB-KW"/>
</dbReference>
<dbReference type="EMBL" id="JMSN01000082">
    <property type="protein sequence ID" value="KDN41248.1"/>
    <property type="molecule type" value="Genomic_DNA"/>
</dbReference>
<evidence type="ECO:0000256" key="1">
    <source>
        <dbReference type="ARBA" id="ARBA00004604"/>
    </source>
</evidence>
<protein>
    <recommendedName>
        <fullName evidence="10">Ribosomal L1 domain-containing protein 1</fullName>
    </recommendedName>
</protein>
<dbReference type="AlphaFoldDB" id="A0A066VLU2"/>
<accession>A0A066VLU2</accession>
<dbReference type="InterPro" id="IPR023674">
    <property type="entry name" value="Ribosomal_uL1-like"/>
</dbReference>
<keyword evidence="4" id="KW-0832">Ubl conjugation</keyword>
<evidence type="ECO:0000256" key="6">
    <source>
        <dbReference type="ARBA" id="ARBA00023054"/>
    </source>
</evidence>
<keyword evidence="12" id="KW-0689">Ribosomal protein</keyword>
<feature type="region of interest" description="Disordered" evidence="11">
    <location>
        <begin position="405"/>
        <end position="424"/>
    </location>
</feature>
<comment type="function">
    <text evidence="8">Regulates cellular senescence through inhibition of PTEN translation. Acts as a pro-apoptotic regulator in response to DNA damage.</text>
</comment>
<reference evidence="12 13" key="1">
    <citation type="submission" date="2014-05" db="EMBL/GenBank/DDBJ databases">
        <title>Draft genome sequence of a rare smut relative, Tilletiaria anomala UBC 951.</title>
        <authorList>
            <consortium name="DOE Joint Genome Institute"/>
            <person name="Toome M."/>
            <person name="Kuo A."/>
            <person name="Henrissat B."/>
            <person name="Lipzen A."/>
            <person name="Tritt A."/>
            <person name="Yoshinaga Y."/>
            <person name="Zane M."/>
            <person name="Barry K."/>
            <person name="Grigoriev I.V."/>
            <person name="Spatafora J.W."/>
            <person name="Aimea M.C."/>
        </authorList>
    </citation>
    <scope>NUCLEOTIDE SEQUENCE [LARGE SCALE GENOMIC DNA]</scope>
    <source>
        <strain evidence="12 13">UBC 951</strain>
    </source>
</reference>
<dbReference type="Pfam" id="PF00687">
    <property type="entry name" value="Ribosomal_L1"/>
    <property type="match status" value="1"/>
</dbReference>
<organism evidence="12 13">
    <name type="scientific">Tilletiaria anomala (strain ATCC 24038 / CBS 436.72 / UBC 951)</name>
    <dbReference type="NCBI Taxonomy" id="1037660"/>
    <lineage>
        <taxon>Eukaryota</taxon>
        <taxon>Fungi</taxon>
        <taxon>Dikarya</taxon>
        <taxon>Basidiomycota</taxon>
        <taxon>Ustilaginomycotina</taxon>
        <taxon>Exobasidiomycetes</taxon>
        <taxon>Georgefischeriales</taxon>
        <taxon>Tilletiariaceae</taxon>
        <taxon>Tilletiaria</taxon>
    </lineage>
</organism>
<dbReference type="HOGENOM" id="CLU_026457_4_3_1"/>
<proteinExistence type="inferred from homology"/>
<dbReference type="CDD" id="cd00403">
    <property type="entry name" value="Ribosomal_L1"/>
    <property type="match status" value="1"/>
</dbReference>
<dbReference type="Gene3D" id="3.40.50.790">
    <property type="match status" value="1"/>
</dbReference>
<comment type="similarity">
    <text evidence="9">Belongs to the universal ribosomal protein uL1 family. Highly divergent.</text>
</comment>
<evidence type="ECO:0000256" key="2">
    <source>
        <dbReference type="ARBA" id="ARBA00022499"/>
    </source>
</evidence>
<evidence type="ECO:0000313" key="13">
    <source>
        <dbReference type="Proteomes" id="UP000027361"/>
    </source>
</evidence>
<dbReference type="RefSeq" id="XP_013241659.1">
    <property type="nucleotide sequence ID" value="XM_013386205.1"/>
</dbReference>
<dbReference type="STRING" id="1037660.A0A066VLU2"/>
<dbReference type="FunFam" id="3.40.50.790:FF:000004">
    <property type="entry name" value="Ribosomal L1 domain-containing 1-like 1"/>
    <property type="match status" value="1"/>
</dbReference>
<dbReference type="InParanoid" id="A0A066VLU2"/>
<evidence type="ECO:0000256" key="9">
    <source>
        <dbReference type="ARBA" id="ARBA00061550"/>
    </source>
</evidence>
<keyword evidence="5" id="KW-0007">Acetylation</keyword>
<evidence type="ECO:0000256" key="7">
    <source>
        <dbReference type="ARBA" id="ARBA00023242"/>
    </source>
</evidence>
<sequence length="424" mass="45304">MPPSRKSSSSSLKAAAKGKAPAAVAATPAPATPAAADIDLIDSHVSPRQAQLAFDALTAHDKKHRASQHVSGGKRNLLAADDDVEEGDGLDGDTSDKKQTVWLQVTVKQLNPKKMVKPVRIPLEHPIFTSVTSICLLTKDPQREYKDLLVEQQITSISRVVGVSKLKGKFKPFDARRQLLQDHDLFLADDRIVPLLPTLLGKKFFDSKKQPILIDISKKKAVKANIEKALSGTYYIQNRGTNTAIKLGHLRSHTPMQLVDNLRSALPHIVSRVPGKWSNIQALEVKLGASASLPIWNCKVGAGVGEMDEEGRWAGTEVVMDDAQDMEAVLDAGARANAGRGESEGEGETDVVKAAPDVKAKKSAARKGGSADAGLKEKESKARSSAADGAVTRKAAEKVQVDAAKAKAKAKVNGKEGKAKKVKA</sequence>
<gene>
    <name evidence="12" type="ORF">K437DRAFT_258360</name>
</gene>
<comment type="caution">
    <text evidence="12">The sequence shown here is derived from an EMBL/GenBank/DDBJ whole genome shotgun (WGS) entry which is preliminary data.</text>
</comment>
<dbReference type="OMA" id="PQRAYKN"/>
<evidence type="ECO:0000256" key="3">
    <source>
        <dbReference type="ARBA" id="ARBA00022553"/>
    </source>
</evidence>
<dbReference type="Proteomes" id="UP000027361">
    <property type="component" value="Unassembled WGS sequence"/>
</dbReference>
<dbReference type="FunCoup" id="A0A066VLU2">
    <property type="interactions" value="507"/>
</dbReference>
<name>A0A066VLU2_TILAU</name>
<keyword evidence="7" id="KW-0539">Nucleus</keyword>
<feature type="region of interest" description="Disordered" evidence="11">
    <location>
        <begin position="337"/>
        <end position="395"/>
    </location>
</feature>
<keyword evidence="12" id="KW-0687">Ribonucleoprotein</keyword>
<evidence type="ECO:0000256" key="4">
    <source>
        <dbReference type="ARBA" id="ARBA00022843"/>
    </source>
</evidence>
<comment type="subcellular location">
    <subcellularLocation>
        <location evidence="1">Nucleus</location>
        <location evidence="1">Nucleolus</location>
    </subcellularLocation>
</comment>
<feature type="compositionally biased region" description="Basic and acidic residues" evidence="11">
    <location>
        <begin position="413"/>
        <end position="424"/>
    </location>
</feature>
<keyword evidence="6" id="KW-0175">Coiled coil</keyword>
<dbReference type="OrthoDB" id="10251727at2759"/>
<evidence type="ECO:0000256" key="5">
    <source>
        <dbReference type="ARBA" id="ARBA00022990"/>
    </source>
</evidence>
<keyword evidence="2" id="KW-1017">Isopeptide bond</keyword>
<evidence type="ECO:0000256" key="10">
    <source>
        <dbReference type="ARBA" id="ARBA00070787"/>
    </source>
</evidence>